<keyword evidence="2" id="KW-1185">Reference proteome</keyword>
<gene>
    <name evidence="1" type="ORF">FNYG_02561</name>
</gene>
<protein>
    <submittedName>
        <fullName evidence="1">Uncharacterized protein</fullName>
    </submittedName>
</protein>
<name>A0A2K0WNM6_GIBNY</name>
<evidence type="ECO:0000313" key="1">
    <source>
        <dbReference type="EMBL" id="PNP83873.1"/>
    </source>
</evidence>
<dbReference type="Proteomes" id="UP000236664">
    <property type="component" value="Unassembled WGS sequence"/>
</dbReference>
<dbReference type="AlphaFoldDB" id="A0A2K0WNM6"/>
<dbReference type="EMBL" id="MTQA01000047">
    <property type="protein sequence ID" value="PNP83873.1"/>
    <property type="molecule type" value="Genomic_DNA"/>
</dbReference>
<evidence type="ECO:0000313" key="2">
    <source>
        <dbReference type="Proteomes" id="UP000236664"/>
    </source>
</evidence>
<comment type="caution">
    <text evidence="1">The sequence shown here is derived from an EMBL/GenBank/DDBJ whole genome shotgun (WGS) entry which is preliminary data.</text>
</comment>
<reference evidence="1 2" key="1">
    <citation type="submission" date="2017-06" db="EMBL/GenBank/DDBJ databases">
        <title>Genome of Fusarium nygamai isolate CS10214.</title>
        <authorList>
            <person name="Gardiner D.M."/>
            <person name="Obanor F."/>
            <person name="Kazan K."/>
        </authorList>
    </citation>
    <scope>NUCLEOTIDE SEQUENCE [LARGE SCALE GENOMIC DNA]</scope>
    <source>
        <strain evidence="1 2">CS10214</strain>
    </source>
</reference>
<proteinExistence type="predicted"/>
<dbReference type="STRING" id="42673.A0A2K0WNM6"/>
<organism evidence="1 2">
    <name type="scientific">Gibberella nygamai</name>
    <name type="common">Bean root rot disease fungus</name>
    <name type="synonym">Fusarium nygamai</name>
    <dbReference type="NCBI Taxonomy" id="42673"/>
    <lineage>
        <taxon>Eukaryota</taxon>
        <taxon>Fungi</taxon>
        <taxon>Dikarya</taxon>
        <taxon>Ascomycota</taxon>
        <taxon>Pezizomycotina</taxon>
        <taxon>Sordariomycetes</taxon>
        <taxon>Hypocreomycetidae</taxon>
        <taxon>Hypocreales</taxon>
        <taxon>Nectriaceae</taxon>
        <taxon>Fusarium</taxon>
        <taxon>Fusarium fujikuroi species complex</taxon>
    </lineage>
</organism>
<dbReference type="OrthoDB" id="5430750at2759"/>
<sequence>MALEDCTEQKYTRTLLEFLYGFKAGGIQGTSSSNSTQGGRISNLSRILDMPEALFLMIGGGTLISSSMLSWEQMISGTVSVDISSEIHSIWPVVYRARITSPEVYIIIEEDCSYWEFRQLVFKSSGNYGLDIDDFQLVDEHEHGVDSTTWLGYLTSGEVERHSFKLVRISGETSSKVPRDPGSEAFNDNVNESIEETFDEEISDGETFERTMEAAKQMFCQSIGKGTLVRNMPPVLPTLPSMPFNNTAKDHIPFFAWPLTQKTGNSSHTDGTMALTRLLAMIDQSLKELGITKDLHTFSTRDEVVYKCRVLRSVMEEGVYVRTQEAKDPLPYPRPPSSNHMHRNPGSEILATLLALSEDIFDIFLPPANWFLVPAIGAYWGALDSIMRVSF</sequence>
<accession>A0A2K0WNM6</accession>